<comment type="similarity">
    <text evidence="1">Belongs to the aldehyde dehydrogenase family.</text>
</comment>
<dbReference type="Proteomes" id="UP001519343">
    <property type="component" value="Unassembled WGS sequence"/>
</dbReference>
<evidence type="ECO:0000313" key="5">
    <source>
        <dbReference type="Proteomes" id="UP001519343"/>
    </source>
</evidence>
<feature type="domain" description="Aldehyde dehydrogenase" evidence="3">
    <location>
        <begin position="14"/>
        <end position="467"/>
    </location>
</feature>
<dbReference type="CDD" id="cd07149">
    <property type="entry name" value="ALDH_y4uC"/>
    <property type="match status" value="1"/>
</dbReference>
<accession>A0ABS4GXG0</accession>
<dbReference type="InterPro" id="IPR016163">
    <property type="entry name" value="Ald_DH_C"/>
</dbReference>
<dbReference type="Gene3D" id="3.40.309.10">
    <property type="entry name" value="Aldehyde Dehydrogenase, Chain A, domain 2"/>
    <property type="match status" value="1"/>
</dbReference>
<organism evidence="4 5">
    <name type="scientific">Ammoniphilus resinae</name>
    <dbReference type="NCBI Taxonomy" id="861532"/>
    <lineage>
        <taxon>Bacteria</taxon>
        <taxon>Bacillati</taxon>
        <taxon>Bacillota</taxon>
        <taxon>Bacilli</taxon>
        <taxon>Bacillales</taxon>
        <taxon>Paenibacillaceae</taxon>
        <taxon>Aneurinibacillus group</taxon>
        <taxon>Ammoniphilus</taxon>
    </lineage>
</organism>
<gene>
    <name evidence="4" type="ORF">J2Z37_004575</name>
</gene>
<dbReference type="SUPFAM" id="SSF53720">
    <property type="entry name" value="ALDH-like"/>
    <property type="match status" value="1"/>
</dbReference>
<evidence type="ECO:0000256" key="1">
    <source>
        <dbReference type="ARBA" id="ARBA00009986"/>
    </source>
</evidence>
<dbReference type="InterPro" id="IPR015590">
    <property type="entry name" value="Aldehyde_DH_dom"/>
</dbReference>
<sequence length="473" mass="51311">MKEIGLFIQGEWIKTGKLIPVTNKFTGGVIAQVHEAGQREVDQAVQAARRAFKQNALTPYQRYEILLKASQITEKRKKDIAEVMAVESGITLKDAYGEIARAVQTFILSAEESKRITGEVLPVKANPGMENRLAFTIQVPVGVVGAITPFNAPFNNVIHKVAPAIAAGNAVVLKPSTATPQSALEVLSILLDAGNPKELIQVIFGEIETGEAMLTHPGINFYTFTGSTRVGEVVKTKTGLRRVALELGNNSATIVCEDANLDVAVPIMVRAAFRKAGQVCVSLQRVYAHQSIAKELANRLAREVEKFKVGNPLDPDTDIGPMISLKKAIEVEQWVNEAVSTGAKVLTGGKREGVIYYPTVLTNAKQEMRIVCEEVFGPVLSVVPYKDFSQAIDLVNDSPYGLQAGIFTNDINKAMIAAEKIEVGGLNINDTSNTRFDAMPYGGVKFSGIGREGPKYAIAEMTETKIIQMNILR</sequence>
<evidence type="ECO:0000313" key="4">
    <source>
        <dbReference type="EMBL" id="MBP1934555.1"/>
    </source>
</evidence>
<dbReference type="InterPro" id="IPR051020">
    <property type="entry name" value="ALDH-related_metabolic_enz"/>
</dbReference>
<proteinExistence type="inferred from homology"/>
<keyword evidence="2" id="KW-0560">Oxidoreductase</keyword>
<dbReference type="InterPro" id="IPR016161">
    <property type="entry name" value="Ald_DH/histidinol_DH"/>
</dbReference>
<evidence type="ECO:0000259" key="3">
    <source>
        <dbReference type="Pfam" id="PF00171"/>
    </source>
</evidence>
<comment type="caution">
    <text evidence="4">The sequence shown here is derived from an EMBL/GenBank/DDBJ whole genome shotgun (WGS) entry which is preliminary data.</text>
</comment>
<dbReference type="InterPro" id="IPR016162">
    <property type="entry name" value="Ald_DH_N"/>
</dbReference>
<protein>
    <submittedName>
        <fullName evidence="4">Acyl-CoA reductase-like NAD-dependent aldehyde dehydrogenase</fullName>
    </submittedName>
</protein>
<evidence type="ECO:0000256" key="2">
    <source>
        <dbReference type="ARBA" id="ARBA00023002"/>
    </source>
</evidence>
<dbReference type="EMBL" id="JAGGKT010000023">
    <property type="protein sequence ID" value="MBP1934555.1"/>
    <property type="molecule type" value="Genomic_DNA"/>
</dbReference>
<reference evidence="4 5" key="1">
    <citation type="submission" date="2021-03" db="EMBL/GenBank/DDBJ databases">
        <title>Genomic Encyclopedia of Type Strains, Phase IV (KMG-IV): sequencing the most valuable type-strain genomes for metagenomic binning, comparative biology and taxonomic classification.</title>
        <authorList>
            <person name="Goeker M."/>
        </authorList>
    </citation>
    <scope>NUCLEOTIDE SEQUENCE [LARGE SCALE GENOMIC DNA]</scope>
    <source>
        <strain evidence="4 5">DSM 24738</strain>
    </source>
</reference>
<dbReference type="Pfam" id="PF00171">
    <property type="entry name" value="Aldedh"/>
    <property type="match status" value="1"/>
</dbReference>
<dbReference type="PANTHER" id="PTHR42991:SF1">
    <property type="entry name" value="ALDEHYDE DEHYDROGENASE"/>
    <property type="match status" value="1"/>
</dbReference>
<dbReference type="RefSeq" id="WP_209812545.1">
    <property type="nucleotide sequence ID" value="NZ_JAGGKT010000023.1"/>
</dbReference>
<keyword evidence="5" id="KW-1185">Reference proteome</keyword>
<name>A0ABS4GXG0_9BACL</name>
<dbReference type="Gene3D" id="3.40.605.10">
    <property type="entry name" value="Aldehyde Dehydrogenase, Chain A, domain 1"/>
    <property type="match status" value="1"/>
</dbReference>
<dbReference type="PANTHER" id="PTHR42991">
    <property type="entry name" value="ALDEHYDE DEHYDROGENASE"/>
    <property type="match status" value="1"/>
</dbReference>